<evidence type="ECO:0000256" key="3">
    <source>
        <dbReference type="ARBA" id="ARBA00022723"/>
    </source>
</evidence>
<dbReference type="EC" id="3.1.1.81" evidence="7"/>
<protein>
    <submittedName>
        <fullName evidence="7">N-acyl homoserine lactonase</fullName>
        <ecNumber evidence="7">3.1.1.81</ecNumber>
    </submittedName>
</protein>
<dbReference type="KEGG" id="mmed:Mame_02789"/>
<reference evidence="7 8" key="1">
    <citation type="submission" date="2017-03" db="EMBL/GenBank/DDBJ databases">
        <title>Foreign affairs: Plasmid Transfer between Roseobacters and Rhizobia.</title>
        <authorList>
            <person name="Bartling P."/>
            <person name="Bunk B."/>
            <person name="Overmann J."/>
            <person name="Brinkmann H."/>
            <person name="Petersen J."/>
        </authorList>
    </citation>
    <scope>NUCLEOTIDE SEQUENCE [LARGE SCALE GENOMIC DNA]</scope>
    <source>
        <strain evidence="7 8">MACL11</strain>
    </source>
</reference>
<feature type="domain" description="Metallo-beta-lactamase" evidence="6">
    <location>
        <begin position="36"/>
        <end position="236"/>
    </location>
</feature>
<dbReference type="InterPro" id="IPR051013">
    <property type="entry name" value="MBL_superfamily_lactonases"/>
</dbReference>
<keyword evidence="3" id="KW-0479">Metal-binding</keyword>
<evidence type="ECO:0000313" key="8">
    <source>
        <dbReference type="Proteomes" id="UP000191135"/>
    </source>
</evidence>
<evidence type="ECO:0000256" key="5">
    <source>
        <dbReference type="ARBA" id="ARBA00022833"/>
    </source>
</evidence>
<gene>
    <name evidence="7" type="primary">aiiA</name>
    <name evidence="7" type="ORF">Mame_02789</name>
</gene>
<dbReference type="PANTHER" id="PTHR42978:SF7">
    <property type="entry name" value="METALLO-HYDROLASE RV2300C-RELATED"/>
    <property type="match status" value="1"/>
</dbReference>
<name>A0A1U9Z335_9HYPH</name>
<comment type="cofactor">
    <cofactor evidence="1">
        <name>Zn(2+)</name>
        <dbReference type="ChEBI" id="CHEBI:29105"/>
    </cofactor>
</comment>
<evidence type="ECO:0000313" key="7">
    <source>
        <dbReference type="EMBL" id="AQZ52113.1"/>
    </source>
</evidence>
<dbReference type="eggNOG" id="COG0491">
    <property type="taxonomic scope" value="Bacteria"/>
</dbReference>
<dbReference type="RefSeq" id="WP_018063102.1">
    <property type="nucleotide sequence ID" value="NZ_AQWH01000002.1"/>
</dbReference>
<dbReference type="PANTHER" id="PTHR42978">
    <property type="entry name" value="QUORUM-QUENCHING LACTONASE YTNP-RELATED-RELATED"/>
    <property type="match status" value="1"/>
</dbReference>
<evidence type="ECO:0000256" key="1">
    <source>
        <dbReference type="ARBA" id="ARBA00001947"/>
    </source>
</evidence>
<dbReference type="OrthoDB" id="9773738at2"/>
<dbReference type="Proteomes" id="UP000191135">
    <property type="component" value="Chromosome"/>
</dbReference>
<accession>A0A1U9Z335</accession>
<comment type="similarity">
    <text evidence="2">Belongs to the metallo-beta-lactamase superfamily.</text>
</comment>
<keyword evidence="4 7" id="KW-0378">Hydrolase</keyword>
<dbReference type="AlphaFoldDB" id="A0A1U9Z335"/>
<dbReference type="GO" id="GO:0046872">
    <property type="term" value="F:metal ion binding"/>
    <property type="evidence" value="ECO:0007669"/>
    <property type="project" value="UniProtKB-KW"/>
</dbReference>
<dbReference type="STRING" id="1122214.Mame_02789"/>
<dbReference type="GO" id="GO:0102007">
    <property type="term" value="F:acyl-L-homoserine-lactone lactonohydrolase activity"/>
    <property type="evidence" value="ECO:0007669"/>
    <property type="project" value="UniProtKB-EC"/>
</dbReference>
<evidence type="ECO:0000256" key="4">
    <source>
        <dbReference type="ARBA" id="ARBA00022801"/>
    </source>
</evidence>
<dbReference type="Pfam" id="PF00753">
    <property type="entry name" value="Lactamase_B"/>
    <property type="match status" value="1"/>
</dbReference>
<dbReference type="Gene3D" id="3.60.15.10">
    <property type="entry name" value="Ribonuclease Z/Hydroxyacylglutathione hydrolase-like"/>
    <property type="match status" value="1"/>
</dbReference>
<proteinExistence type="inferred from homology"/>
<organism evidence="7 8">
    <name type="scientific">Martelella mediterranea DSM 17316</name>
    <dbReference type="NCBI Taxonomy" id="1122214"/>
    <lineage>
        <taxon>Bacteria</taxon>
        <taxon>Pseudomonadati</taxon>
        <taxon>Pseudomonadota</taxon>
        <taxon>Alphaproteobacteria</taxon>
        <taxon>Hyphomicrobiales</taxon>
        <taxon>Aurantimonadaceae</taxon>
        <taxon>Martelella</taxon>
    </lineage>
</organism>
<keyword evidence="5" id="KW-0862">Zinc</keyword>
<dbReference type="InterPro" id="IPR001279">
    <property type="entry name" value="Metallo-B-lactamas"/>
</dbReference>
<dbReference type="CDD" id="cd07729">
    <property type="entry name" value="AHL_lactonase_MBL-fold"/>
    <property type="match status" value="1"/>
</dbReference>
<sequence>MTDRYEILALKYARNDRPASQNFIGGDAHDHSMPIDYYVWVIRNEARTIVVDTGFNPQSGTRRGRELITPVHTALSAVGVDFNAVEHVITTHMHYDHAGNNDLFPNACFYMQESEMRYATGPCMCHHFLNHPYEVDDVVGMVRRTYAGKVSFCLGDRELFPGVTVHHIGGHSHGLQCVRVETKRGPVVLASDASHLYQHFQTGRVFPTCDSVSDTVVGYQRLKELAGRDSHIVPGHDPEVMNRYPAFSEQTASFAVRLDEDERLPGS</sequence>
<evidence type="ECO:0000256" key="2">
    <source>
        <dbReference type="ARBA" id="ARBA00007749"/>
    </source>
</evidence>
<evidence type="ECO:0000259" key="6">
    <source>
        <dbReference type="SMART" id="SM00849"/>
    </source>
</evidence>
<dbReference type="SUPFAM" id="SSF56281">
    <property type="entry name" value="Metallo-hydrolase/oxidoreductase"/>
    <property type="match status" value="1"/>
</dbReference>
<keyword evidence="8" id="KW-1185">Reference proteome</keyword>
<dbReference type="EMBL" id="CP020330">
    <property type="protein sequence ID" value="AQZ52113.1"/>
    <property type="molecule type" value="Genomic_DNA"/>
</dbReference>
<dbReference type="InterPro" id="IPR036866">
    <property type="entry name" value="RibonucZ/Hydroxyglut_hydro"/>
</dbReference>
<dbReference type="SMART" id="SM00849">
    <property type="entry name" value="Lactamase_B"/>
    <property type="match status" value="1"/>
</dbReference>